<comment type="caution">
    <text evidence="3">The sequence shown here is derived from an EMBL/GenBank/DDBJ whole genome shotgun (WGS) entry which is preliminary data.</text>
</comment>
<dbReference type="InterPro" id="IPR002213">
    <property type="entry name" value="UDP_glucos_trans"/>
</dbReference>
<dbReference type="Gene3D" id="3.40.50.2000">
    <property type="entry name" value="Glycogen Phosphorylase B"/>
    <property type="match status" value="2"/>
</dbReference>
<dbReference type="Pfam" id="PF03033">
    <property type="entry name" value="Glyco_transf_28"/>
    <property type="match status" value="1"/>
</dbReference>
<keyword evidence="4" id="KW-1185">Reference proteome</keyword>
<dbReference type="RefSeq" id="WP_377281807.1">
    <property type="nucleotide sequence ID" value="NZ_JBHRSI010000005.1"/>
</dbReference>
<dbReference type="EMBL" id="JBHUEY010000006">
    <property type="protein sequence ID" value="MFD1784842.1"/>
    <property type="molecule type" value="Genomic_DNA"/>
</dbReference>
<dbReference type="SUPFAM" id="SSF53756">
    <property type="entry name" value="UDP-Glycosyltransferase/glycogen phosphorylase"/>
    <property type="match status" value="1"/>
</dbReference>
<dbReference type="InterPro" id="IPR010610">
    <property type="entry name" value="EryCIII-like_C"/>
</dbReference>
<dbReference type="InterPro" id="IPR050426">
    <property type="entry name" value="Glycosyltransferase_28"/>
</dbReference>
<feature type="domain" description="Glycosyltransferase family 28 N-terminal" evidence="1">
    <location>
        <begin position="5"/>
        <end position="138"/>
    </location>
</feature>
<accession>A0ABW4N402</accession>
<evidence type="ECO:0000259" key="2">
    <source>
        <dbReference type="Pfam" id="PF06722"/>
    </source>
</evidence>
<gene>
    <name evidence="3" type="ORF">ACFSC0_15670</name>
</gene>
<dbReference type="InterPro" id="IPR004276">
    <property type="entry name" value="GlycoTrans_28_N"/>
</dbReference>
<sequence length="421" mass="43865">MKISIHTLGTRGDVQPYLALALALIRAGHQVLLAAPQQFAGLIEGQGVPFAPLPAGFLDLLDTPQGKAAIARGRGFSGGLKLLKHVRPLMRELFDAEWRAAAGFSPDLIVHHPKSLASPHMAEKLGVEALLASPLPGFTPTAAFPSPLLPFRTLGPLNRASHRLAIQGGQTLFRRAIAQWRASVLGLDGAGAGRAPVRTLYAYSPAVLPRPADWSDDVCVSGYWVLDAPWAPPADLAAFLSAGDRPVYVGFGSMPGIDPRELTETVAAALARAGRRGVLATGGGALTPIAAGPHVHFIDAAPHTALLPLMSAALHHGGAGTTGASLSAGLPTIVCPFMGDQPFWARRVHDLGAGPAPLDRRRLTADALARAFDAAAQPGMARAAGRLAGRIAQEDELATAVGFIEGAPRRSGERRQGAAPR</sequence>
<protein>
    <submittedName>
        <fullName evidence="3">Glycosyltransferase</fullName>
    </submittedName>
</protein>
<proteinExistence type="predicted"/>
<organism evidence="3 4">
    <name type="scientific">Phenylobacterium terrae</name>
    <dbReference type="NCBI Taxonomy" id="2665495"/>
    <lineage>
        <taxon>Bacteria</taxon>
        <taxon>Pseudomonadati</taxon>
        <taxon>Pseudomonadota</taxon>
        <taxon>Alphaproteobacteria</taxon>
        <taxon>Caulobacterales</taxon>
        <taxon>Caulobacteraceae</taxon>
        <taxon>Phenylobacterium</taxon>
    </lineage>
</organism>
<dbReference type="PANTHER" id="PTHR48050:SF13">
    <property type="entry name" value="STEROL 3-BETA-GLUCOSYLTRANSFERASE UGT80A2"/>
    <property type="match status" value="1"/>
</dbReference>
<dbReference type="PANTHER" id="PTHR48050">
    <property type="entry name" value="STEROL 3-BETA-GLUCOSYLTRANSFERASE"/>
    <property type="match status" value="1"/>
</dbReference>
<dbReference type="CDD" id="cd03784">
    <property type="entry name" value="GT1_Gtf-like"/>
    <property type="match status" value="1"/>
</dbReference>
<dbReference type="Proteomes" id="UP001597237">
    <property type="component" value="Unassembled WGS sequence"/>
</dbReference>
<reference evidence="4" key="1">
    <citation type="journal article" date="2019" name="Int. J. Syst. Evol. Microbiol.">
        <title>The Global Catalogue of Microorganisms (GCM) 10K type strain sequencing project: providing services to taxonomists for standard genome sequencing and annotation.</title>
        <authorList>
            <consortium name="The Broad Institute Genomics Platform"/>
            <consortium name="The Broad Institute Genome Sequencing Center for Infectious Disease"/>
            <person name="Wu L."/>
            <person name="Ma J."/>
        </authorList>
    </citation>
    <scope>NUCLEOTIDE SEQUENCE [LARGE SCALE GENOMIC DNA]</scope>
    <source>
        <strain evidence="4">DFY28</strain>
    </source>
</reference>
<evidence type="ECO:0000313" key="4">
    <source>
        <dbReference type="Proteomes" id="UP001597237"/>
    </source>
</evidence>
<dbReference type="Pfam" id="PF06722">
    <property type="entry name" value="EryCIII-like_C"/>
    <property type="match status" value="1"/>
</dbReference>
<feature type="domain" description="Erythromycin biosynthesis protein CIII-like C-terminal" evidence="2">
    <location>
        <begin position="293"/>
        <end position="383"/>
    </location>
</feature>
<name>A0ABW4N402_9CAUL</name>
<evidence type="ECO:0000259" key="1">
    <source>
        <dbReference type="Pfam" id="PF03033"/>
    </source>
</evidence>
<evidence type="ECO:0000313" key="3">
    <source>
        <dbReference type="EMBL" id="MFD1784842.1"/>
    </source>
</evidence>